<dbReference type="SUPFAM" id="SSF56112">
    <property type="entry name" value="Protein kinase-like (PK-like)"/>
    <property type="match status" value="1"/>
</dbReference>
<reference evidence="3 4" key="1">
    <citation type="journal article" date="2017" name="Genome Biol.">
        <title>New reference genome sequences of hot pepper reveal the massive evolution of plant disease-resistance genes by retroduplication.</title>
        <authorList>
            <person name="Kim S."/>
            <person name="Park J."/>
            <person name="Yeom S.I."/>
            <person name="Kim Y.M."/>
            <person name="Seo E."/>
            <person name="Kim K.T."/>
            <person name="Kim M.S."/>
            <person name="Lee J.M."/>
            <person name="Cheong K."/>
            <person name="Shin H.S."/>
            <person name="Kim S.B."/>
            <person name="Han K."/>
            <person name="Lee J."/>
            <person name="Park M."/>
            <person name="Lee H.A."/>
            <person name="Lee H.Y."/>
            <person name="Lee Y."/>
            <person name="Oh S."/>
            <person name="Lee J.H."/>
            <person name="Choi E."/>
            <person name="Choi E."/>
            <person name="Lee S.E."/>
            <person name="Jeon J."/>
            <person name="Kim H."/>
            <person name="Choi G."/>
            <person name="Song H."/>
            <person name="Lee J."/>
            <person name="Lee S.C."/>
            <person name="Kwon J.K."/>
            <person name="Lee H.Y."/>
            <person name="Koo N."/>
            <person name="Hong Y."/>
            <person name="Kim R.W."/>
            <person name="Kang W.H."/>
            <person name="Huh J.H."/>
            <person name="Kang B.C."/>
            <person name="Yang T.J."/>
            <person name="Lee Y.H."/>
            <person name="Bennetzen J.L."/>
            <person name="Choi D."/>
        </authorList>
    </citation>
    <scope>NUCLEOTIDE SEQUENCE [LARGE SCALE GENOMIC DNA]</scope>
    <source>
        <strain evidence="4">cv. PBC81</strain>
    </source>
</reference>
<keyword evidence="4" id="KW-1185">Reference proteome</keyword>
<dbReference type="InterPro" id="IPR051343">
    <property type="entry name" value="G-type_lectin_kinases/EP1-like"/>
</dbReference>
<reference evidence="4" key="2">
    <citation type="journal article" date="2017" name="J. Anim. Genet.">
        <title>Multiple reference genome sequences of hot pepper reveal the massive evolution of plant disease resistance genes by retroduplication.</title>
        <authorList>
            <person name="Kim S."/>
            <person name="Park J."/>
            <person name="Yeom S.-I."/>
            <person name="Kim Y.-M."/>
            <person name="Seo E."/>
            <person name="Kim K.-T."/>
            <person name="Kim M.-S."/>
            <person name="Lee J.M."/>
            <person name="Cheong K."/>
            <person name="Shin H.-S."/>
            <person name="Kim S.-B."/>
            <person name="Han K."/>
            <person name="Lee J."/>
            <person name="Park M."/>
            <person name="Lee H.-A."/>
            <person name="Lee H.-Y."/>
            <person name="Lee Y."/>
            <person name="Oh S."/>
            <person name="Lee J.H."/>
            <person name="Choi E."/>
            <person name="Choi E."/>
            <person name="Lee S.E."/>
            <person name="Jeon J."/>
            <person name="Kim H."/>
            <person name="Choi G."/>
            <person name="Song H."/>
            <person name="Lee J."/>
            <person name="Lee S.-C."/>
            <person name="Kwon J.-K."/>
            <person name="Lee H.-Y."/>
            <person name="Koo N."/>
            <person name="Hong Y."/>
            <person name="Kim R.W."/>
            <person name="Kang W.-H."/>
            <person name="Huh J.H."/>
            <person name="Kang B.-C."/>
            <person name="Yang T.-J."/>
            <person name="Lee Y.-H."/>
            <person name="Bennetzen J.L."/>
            <person name="Choi D."/>
        </authorList>
    </citation>
    <scope>NUCLEOTIDE SEQUENCE [LARGE SCALE GENOMIC DNA]</scope>
    <source>
        <strain evidence="4">cv. PBC81</strain>
    </source>
</reference>
<dbReference type="GO" id="GO:0004672">
    <property type="term" value="F:protein kinase activity"/>
    <property type="evidence" value="ECO:0007669"/>
    <property type="project" value="InterPro"/>
</dbReference>
<dbReference type="GO" id="GO:0005524">
    <property type="term" value="F:ATP binding"/>
    <property type="evidence" value="ECO:0007669"/>
    <property type="project" value="InterPro"/>
</dbReference>
<keyword evidence="1" id="KW-0732">Signal</keyword>
<evidence type="ECO:0000256" key="1">
    <source>
        <dbReference type="ARBA" id="ARBA00022729"/>
    </source>
</evidence>
<dbReference type="PANTHER" id="PTHR47976">
    <property type="entry name" value="G-TYPE LECTIN S-RECEPTOR-LIKE SERINE/THREONINE-PROTEIN KINASE SD2-5"/>
    <property type="match status" value="1"/>
</dbReference>
<dbReference type="Pfam" id="PF00069">
    <property type="entry name" value="Pkinase"/>
    <property type="match status" value="1"/>
</dbReference>
<dbReference type="InterPro" id="IPR011009">
    <property type="entry name" value="Kinase-like_dom_sf"/>
</dbReference>
<dbReference type="InterPro" id="IPR000719">
    <property type="entry name" value="Prot_kinase_dom"/>
</dbReference>
<dbReference type="AlphaFoldDB" id="A0A2G2XH30"/>
<dbReference type="EMBL" id="MLFT02000002">
    <property type="protein sequence ID" value="PHT56798.1"/>
    <property type="molecule type" value="Genomic_DNA"/>
</dbReference>
<evidence type="ECO:0000313" key="4">
    <source>
        <dbReference type="Proteomes" id="UP000224567"/>
    </source>
</evidence>
<dbReference type="PROSITE" id="PS50011">
    <property type="entry name" value="PROTEIN_KINASE_DOM"/>
    <property type="match status" value="1"/>
</dbReference>
<name>A0A2G2XH30_CAPBA</name>
<organism evidence="3 4">
    <name type="scientific">Capsicum baccatum</name>
    <name type="common">Peruvian pepper</name>
    <dbReference type="NCBI Taxonomy" id="33114"/>
    <lineage>
        <taxon>Eukaryota</taxon>
        <taxon>Viridiplantae</taxon>
        <taxon>Streptophyta</taxon>
        <taxon>Embryophyta</taxon>
        <taxon>Tracheophyta</taxon>
        <taxon>Spermatophyta</taxon>
        <taxon>Magnoliopsida</taxon>
        <taxon>eudicotyledons</taxon>
        <taxon>Gunneridae</taxon>
        <taxon>Pentapetalae</taxon>
        <taxon>asterids</taxon>
        <taxon>lamiids</taxon>
        <taxon>Solanales</taxon>
        <taxon>Solanaceae</taxon>
        <taxon>Solanoideae</taxon>
        <taxon>Capsiceae</taxon>
        <taxon>Capsicum</taxon>
    </lineage>
</organism>
<evidence type="ECO:0000313" key="3">
    <source>
        <dbReference type="EMBL" id="PHT56798.1"/>
    </source>
</evidence>
<sequence length="219" mass="24910">MSNDFFTADIRNTDMNTCKDACLRNCSCRAASFCSILNSSTEDCNVSSEIFSLANNEKNRTRNKIILDVAKGLAYLHEERRQKILHLYTKPPNILDEKLNAKLSDFGFAKLIDRNQSQVMTIMKKAEEGQLVDLIDKHSEDMQFYKEKVINTMQIVVWCLQSDYTKRPSISMVIKAMEGVLDVEGDLDCSFKPQIIFAIPNINFVDSTPLVPSVLLDPR</sequence>
<dbReference type="Proteomes" id="UP000224567">
    <property type="component" value="Unassembled WGS sequence"/>
</dbReference>
<comment type="caution">
    <text evidence="3">The sequence shown here is derived from an EMBL/GenBank/DDBJ whole genome shotgun (WGS) entry which is preliminary data.</text>
</comment>
<accession>A0A2G2XH30</accession>
<feature type="domain" description="Protein kinase" evidence="2">
    <location>
        <begin position="1"/>
        <end position="219"/>
    </location>
</feature>
<evidence type="ECO:0000259" key="2">
    <source>
        <dbReference type="PROSITE" id="PS50011"/>
    </source>
</evidence>
<dbReference type="Gene3D" id="1.10.510.10">
    <property type="entry name" value="Transferase(Phosphotransferase) domain 1"/>
    <property type="match status" value="2"/>
</dbReference>
<proteinExistence type="predicted"/>
<gene>
    <name evidence="3" type="ORF">CQW23_05284</name>
</gene>
<protein>
    <recommendedName>
        <fullName evidence="2">Protein kinase domain-containing protein</fullName>
    </recommendedName>
</protein>
<dbReference type="PANTHER" id="PTHR47976:SF30">
    <property type="entry name" value="RECEPTOR-LIKE SERINE_THREONINE-PROTEIN KINASE"/>
    <property type="match status" value="1"/>
</dbReference>
<dbReference type="OrthoDB" id="4062651at2759"/>